<dbReference type="AlphaFoldDB" id="A0A9N9UZ27"/>
<reference evidence="10" key="1">
    <citation type="submission" date="2019-06" db="EMBL/GenBank/DDBJ databases">
        <authorList>
            <person name="Broberg M."/>
        </authorList>
    </citation>
    <scope>NUCLEOTIDE SEQUENCE [LARGE SCALE GENOMIC DNA]</scope>
</reference>
<evidence type="ECO:0000313" key="10">
    <source>
        <dbReference type="Proteomes" id="UP000754883"/>
    </source>
</evidence>
<proteinExistence type="inferred from homology"/>
<name>A0A9N9UZ27_9HYPO</name>
<evidence type="ECO:0000313" key="9">
    <source>
        <dbReference type="EMBL" id="CAH0003346.1"/>
    </source>
</evidence>
<gene>
    <name evidence="9" type="ORF">CBYS24578_00014526</name>
</gene>
<evidence type="ECO:0000256" key="4">
    <source>
        <dbReference type="ARBA" id="ARBA00023136"/>
    </source>
</evidence>
<feature type="transmembrane region" description="Helical" evidence="7">
    <location>
        <begin position="95"/>
        <end position="117"/>
    </location>
</feature>
<dbReference type="Pfam" id="PF20684">
    <property type="entry name" value="Fung_rhodopsin"/>
    <property type="match status" value="1"/>
</dbReference>
<evidence type="ECO:0000256" key="5">
    <source>
        <dbReference type="ARBA" id="ARBA00038359"/>
    </source>
</evidence>
<feature type="domain" description="Rhodopsin" evidence="8">
    <location>
        <begin position="51"/>
        <end position="296"/>
    </location>
</feature>
<dbReference type="Proteomes" id="UP000754883">
    <property type="component" value="Unassembled WGS sequence"/>
</dbReference>
<dbReference type="EMBL" id="CABFNO020001564">
    <property type="protein sequence ID" value="CAH0003346.1"/>
    <property type="molecule type" value="Genomic_DNA"/>
</dbReference>
<dbReference type="InterPro" id="IPR049326">
    <property type="entry name" value="Rhodopsin_dom_fungi"/>
</dbReference>
<evidence type="ECO:0000256" key="6">
    <source>
        <dbReference type="SAM" id="MobiDB-lite"/>
    </source>
</evidence>
<feature type="region of interest" description="Disordered" evidence="6">
    <location>
        <begin position="322"/>
        <end position="385"/>
    </location>
</feature>
<feature type="transmembrane region" description="Helical" evidence="7">
    <location>
        <begin position="129"/>
        <end position="151"/>
    </location>
</feature>
<comment type="subcellular location">
    <subcellularLocation>
        <location evidence="1">Membrane</location>
        <topology evidence="1">Multi-pass membrane protein</topology>
    </subcellularLocation>
</comment>
<sequence>MDSKSREQMERILNGPALTPPPGHTPQIDNPPNMNYITHAAVAICLVASAVSMALRLTARWKLLHLADFHNPGTFVHQYDIRVRDMVNFTLPKPIFIMTHVYVSAVALIKTAIILEWMRIFSTAARDWYFWLSHFIIWTNLIWACVALILLNVSMAPHQAIWNPAVPPTAHRANTRQTNLVTASLNFVYDLLILLLPQQRIWSLHLKRSKKLGISVVFAFGFLYADQLPAQLGVPVTNSRACFSAIAAAAARLDATITVKANPDFTYSYSRLGLWTYAETTCGYLVFCIPTMPKAIDKLHPGLIFSSFRSWGSASARWLRAPRTSKSSGSGTRQLSHPSKYNKFDEDQSPIIELGQPRRSRASDSKSQDVDTDVEMGRFHHGQRH</sequence>
<feature type="compositionally biased region" description="Polar residues" evidence="6">
    <location>
        <begin position="324"/>
        <end position="339"/>
    </location>
</feature>
<evidence type="ECO:0000256" key="3">
    <source>
        <dbReference type="ARBA" id="ARBA00022989"/>
    </source>
</evidence>
<evidence type="ECO:0000256" key="7">
    <source>
        <dbReference type="SAM" id="Phobius"/>
    </source>
</evidence>
<dbReference type="InterPro" id="IPR052337">
    <property type="entry name" value="SAT4-like"/>
</dbReference>
<dbReference type="OrthoDB" id="4682787at2759"/>
<keyword evidence="3 7" id="KW-1133">Transmembrane helix</keyword>
<keyword evidence="2 7" id="KW-0812">Transmembrane</keyword>
<keyword evidence="4 7" id="KW-0472">Membrane</keyword>
<feature type="transmembrane region" description="Helical" evidence="7">
    <location>
        <begin position="36"/>
        <end position="55"/>
    </location>
</feature>
<accession>A0A9N9UZ27</accession>
<dbReference type="PANTHER" id="PTHR33048:SF47">
    <property type="entry name" value="INTEGRAL MEMBRANE PROTEIN-RELATED"/>
    <property type="match status" value="1"/>
</dbReference>
<organism evidence="9 10">
    <name type="scientific">Clonostachys byssicola</name>
    <dbReference type="NCBI Taxonomy" id="160290"/>
    <lineage>
        <taxon>Eukaryota</taxon>
        <taxon>Fungi</taxon>
        <taxon>Dikarya</taxon>
        <taxon>Ascomycota</taxon>
        <taxon>Pezizomycotina</taxon>
        <taxon>Sordariomycetes</taxon>
        <taxon>Hypocreomycetidae</taxon>
        <taxon>Hypocreales</taxon>
        <taxon>Bionectriaceae</taxon>
        <taxon>Clonostachys</taxon>
    </lineage>
</organism>
<protein>
    <recommendedName>
        <fullName evidence="8">Rhodopsin domain-containing protein</fullName>
    </recommendedName>
</protein>
<dbReference type="GO" id="GO:0016020">
    <property type="term" value="C:membrane"/>
    <property type="evidence" value="ECO:0007669"/>
    <property type="project" value="UniProtKB-SubCell"/>
</dbReference>
<comment type="caution">
    <text evidence="9">The sequence shown here is derived from an EMBL/GenBank/DDBJ whole genome shotgun (WGS) entry which is preliminary data.</text>
</comment>
<evidence type="ECO:0000256" key="2">
    <source>
        <dbReference type="ARBA" id="ARBA00022692"/>
    </source>
</evidence>
<evidence type="ECO:0000256" key="1">
    <source>
        <dbReference type="ARBA" id="ARBA00004141"/>
    </source>
</evidence>
<dbReference type="PANTHER" id="PTHR33048">
    <property type="entry name" value="PTH11-LIKE INTEGRAL MEMBRANE PROTEIN (AFU_ORTHOLOGUE AFUA_5G11245)"/>
    <property type="match status" value="1"/>
</dbReference>
<comment type="similarity">
    <text evidence="5">Belongs to the SAT4 family.</text>
</comment>
<evidence type="ECO:0000259" key="8">
    <source>
        <dbReference type="Pfam" id="PF20684"/>
    </source>
</evidence>
<keyword evidence="10" id="KW-1185">Reference proteome</keyword>
<reference evidence="9 10" key="2">
    <citation type="submission" date="2021-10" db="EMBL/GenBank/DDBJ databases">
        <authorList>
            <person name="Piombo E."/>
        </authorList>
    </citation>
    <scope>NUCLEOTIDE SEQUENCE [LARGE SCALE GENOMIC DNA]</scope>
</reference>